<proteinExistence type="predicted"/>
<dbReference type="InterPro" id="IPR007197">
    <property type="entry name" value="rSAM"/>
</dbReference>
<evidence type="ECO:0000256" key="5">
    <source>
        <dbReference type="ARBA" id="ARBA00023004"/>
    </source>
</evidence>
<accession>A0A841GL74</accession>
<evidence type="ECO:0000256" key="3">
    <source>
        <dbReference type="ARBA" id="ARBA00022691"/>
    </source>
</evidence>
<dbReference type="PROSITE" id="PS51918">
    <property type="entry name" value="RADICAL_SAM"/>
    <property type="match status" value="1"/>
</dbReference>
<dbReference type="InterPro" id="IPR013785">
    <property type="entry name" value="Aldolase_TIM"/>
</dbReference>
<dbReference type="SFLD" id="SFLDF00301">
    <property type="entry name" value="2-iminoacetate_synthase_(ThiH)"/>
    <property type="match status" value="1"/>
</dbReference>
<dbReference type="Pfam" id="PF04055">
    <property type="entry name" value="Radical_SAM"/>
    <property type="match status" value="1"/>
</dbReference>
<dbReference type="PANTHER" id="PTHR43583">
    <property type="entry name" value="2-IMINOACETATE SYNTHASE"/>
    <property type="match status" value="1"/>
</dbReference>
<feature type="domain" description="Radical SAM core" evidence="7">
    <location>
        <begin position="74"/>
        <end position="318"/>
    </location>
</feature>
<dbReference type="NCBIfam" id="TIGR02351">
    <property type="entry name" value="thiH"/>
    <property type="match status" value="1"/>
</dbReference>
<evidence type="ECO:0000256" key="1">
    <source>
        <dbReference type="ARBA" id="ARBA00001966"/>
    </source>
</evidence>
<evidence type="ECO:0000256" key="4">
    <source>
        <dbReference type="ARBA" id="ARBA00022723"/>
    </source>
</evidence>
<comment type="cofactor">
    <cofactor evidence="1">
        <name>[4Fe-4S] cluster</name>
        <dbReference type="ChEBI" id="CHEBI:49883"/>
    </cofactor>
</comment>
<keyword evidence="8" id="KW-0456">Lyase</keyword>
<evidence type="ECO:0000313" key="8">
    <source>
        <dbReference type="EMBL" id="MBB6055911.1"/>
    </source>
</evidence>
<dbReference type="InterPro" id="IPR058240">
    <property type="entry name" value="rSAM_sf"/>
</dbReference>
<dbReference type="SFLD" id="SFLDG01060">
    <property type="entry name" value="BATS_domain_containing"/>
    <property type="match status" value="1"/>
</dbReference>
<evidence type="ECO:0000256" key="6">
    <source>
        <dbReference type="ARBA" id="ARBA00023014"/>
    </source>
</evidence>
<dbReference type="SFLD" id="SFLDG01081">
    <property type="entry name" value="cleavage_of_the_Ca-Cb_bond_in"/>
    <property type="match status" value="1"/>
</dbReference>
<dbReference type="AlphaFoldDB" id="A0A841GL74"/>
<dbReference type="Proteomes" id="UP000585721">
    <property type="component" value="Unassembled WGS sequence"/>
</dbReference>
<dbReference type="CDD" id="cd01335">
    <property type="entry name" value="Radical_SAM"/>
    <property type="match status" value="1"/>
</dbReference>
<protein>
    <submittedName>
        <fullName evidence="8">2-iminoacetate synthase</fullName>
        <ecNumber evidence="8">4.1.99.19</ecNumber>
    </submittedName>
</protein>
<dbReference type="Gene3D" id="3.20.20.70">
    <property type="entry name" value="Aldolase class I"/>
    <property type="match status" value="1"/>
</dbReference>
<dbReference type="InterPro" id="IPR034428">
    <property type="entry name" value="ThiH/NoCL/HydG-like"/>
</dbReference>
<keyword evidence="2" id="KW-0004">4Fe-4S</keyword>
<dbReference type="GO" id="GO:0005506">
    <property type="term" value="F:iron ion binding"/>
    <property type="evidence" value="ECO:0007669"/>
    <property type="project" value="InterPro"/>
</dbReference>
<keyword evidence="4" id="KW-0479">Metal-binding</keyword>
<dbReference type="PANTHER" id="PTHR43583:SF1">
    <property type="entry name" value="2-IMINOACETATE SYNTHASE"/>
    <property type="match status" value="1"/>
</dbReference>
<evidence type="ECO:0000259" key="7">
    <source>
        <dbReference type="PROSITE" id="PS51918"/>
    </source>
</evidence>
<dbReference type="SMART" id="SM00876">
    <property type="entry name" value="BATS"/>
    <property type="match status" value="1"/>
</dbReference>
<dbReference type="GO" id="GO:0036355">
    <property type="term" value="F:2-iminoacetate synthase activity"/>
    <property type="evidence" value="ECO:0007669"/>
    <property type="project" value="UniProtKB-EC"/>
</dbReference>
<sequence length="380" mass="44082">MSFYDEWEKLDWAEQQQWVLQQTDADVERALARLSRPGKREMADFAALISPAAEKYLLPMTELSQKLTRQRFGNTINMYLPLYLANLCANDCAYCGFSMSNKIKRKVLSLEEIDRECQVIRQMGFKSLLLVTGEHERKSGMDYFREVFPVIKPYVSYLMMEVQPLATEEYRELVSMGLDGVMVYQETYHEPTYDEHHLRGKKKDFRWRLETPDRLGEAGVDKIGLGALLGLGDWRTDSLMVARHLQYLRKTYWQSRYSISFPRLRPCTGGFQPEDPMSDRQLLQLICAYRLFDPEVELSLSTREGPEFRDFLMKVGITTMSAGSKTQPGGYAEDHPELEQFAVSDERSAVQVASVIQKQGMEVIWQESSPQHWHNHQISQ</sequence>
<keyword evidence="3" id="KW-0949">S-adenosyl-L-methionine</keyword>
<dbReference type="GO" id="GO:0051539">
    <property type="term" value="F:4 iron, 4 sulfur cluster binding"/>
    <property type="evidence" value="ECO:0007669"/>
    <property type="project" value="UniProtKB-KW"/>
</dbReference>
<organism evidence="8 9">
    <name type="scientific">Tolumonas osonensis</name>
    <dbReference type="NCBI Taxonomy" id="675874"/>
    <lineage>
        <taxon>Bacteria</taxon>
        <taxon>Pseudomonadati</taxon>
        <taxon>Pseudomonadota</taxon>
        <taxon>Gammaproteobacteria</taxon>
        <taxon>Aeromonadales</taxon>
        <taxon>Aeromonadaceae</taxon>
        <taxon>Tolumonas</taxon>
    </lineage>
</organism>
<name>A0A841GL74_9GAMM</name>
<dbReference type="EC" id="4.1.99.19" evidence="8"/>
<dbReference type="Pfam" id="PF06968">
    <property type="entry name" value="BATS"/>
    <property type="match status" value="1"/>
</dbReference>
<gene>
    <name evidence="8" type="ORF">HNR75_001829</name>
</gene>
<reference evidence="8 9" key="1">
    <citation type="submission" date="2020-08" db="EMBL/GenBank/DDBJ databases">
        <title>Genomic Encyclopedia of Type Strains, Phase IV (KMG-IV): sequencing the most valuable type-strain genomes for metagenomic binning, comparative biology and taxonomic classification.</title>
        <authorList>
            <person name="Goeker M."/>
        </authorList>
    </citation>
    <scope>NUCLEOTIDE SEQUENCE [LARGE SCALE GENOMIC DNA]</scope>
    <source>
        <strain evidence="8 9">DSM 22975</strain>
    </source>
</reference>
<dbReference type="InterPro" id="IPR010722">
    <property type="entry name" value="BATS_dom"/>
</dbReference>
<keyword evidence="6" id="KW-0411">Iron-sulfur</keyword>
<dbReference type="InterPro" id="IPR012726">
    <property type="entry name" value="ThiH"/>
</dbReference>
<dbReference type="SUPFAM" id="SSF102114">
    <property type="entry name" value="Radical SAM enzymes"/>
    <property type="match status" value="1"/>
</dbReference>
<dbReference type="SFLD" id="SFLDS00029">
    <property type="entry name" value="Radical_SAM"/>
    <property type="match status" value="1"/>
</dbReference>
<evidence type="ECO:0000256" key="2">
    <source>
        <dbReference type="ARBA" id="ARBA00022485"/>
    </source>
</evidence>
<dbReference type="EMBL" id="JACHGR010000005">
    <property type="protein sequence ID" value="MBB6055911.1"/>
    <property type="molecule type" value="Genomic_DNA"/>
</dbReference>
<keyword evidence="5" id="KW-0408">Iron</keyword>
<keyword evidence="9" id="KW-1185">Reference proteome</keyword>
<evidence type="ECO:0000313" key="9">
    <source>
        <dbReference type="Proteomes" id="UP000585721"/>
    </source>
</evidence>
<comment type="caution">
    <text evidence="8">The sequence shown here is derived from an EMBL/GenBank/DDBJ whole genome shotgun (WGS) entry which is preliminary data.</text>
</comment>
<dbReference type="RefSeq" id="WP_188026649.1">
    <property type="nucleotide sequence ID" value="NZ_JACHGR010000005.1"/>
</dbReference>